<reference evidence="1 2" key="1">
    <citation type="submission" date="2014-02" db="EMBL/GenBank/DDBJ databases">
        <title>The genome sequence of the entomopathogenic fungus Metarhizium robertsii ARSEF 2575.</title>
        <authorList>
            <person name="Giuliano Garisto Donzelli B."/>
            <person name="Roe B.A."/>
            <person name="Macmil S.L."/>
            <person name="Krasnoff S.B."/>
            <person name="Gibson D.M."/>
        </authorList>
    </citation>
    <scope>NUCLEOTIDE SEQUENCE [LARGE SCALE GENOMIC DNA]</scope>
    <source>
        <strain evidence="1 2">ARSEF 2575</strain>
    </source>
</reference>
<comment type="caution">
    <text evidence="1">The sequence shown here is derived from an EMBL/GenBank/DDBJ whole genome shotgun (WGS) entry which is preliminary data.</text>
</comment>
<evidence type="ECO:0000313" key="1">
    <source>
        <dbReference type="EMBL" id="EXV06771.1"/>
    </source>
</evidence>
<evidence type="ECO:0000313" key="2">
    <source>
        <dbReference type="Proteomes" id="UP000030151"/>
    </source>
</evidence>
<dbReference type="AlphaFoldDB" id="A0A0A1VA64"/>
<organism evidence="1 2">
    <name type="scientific">Metarhizium robertsii</name>
    <dbReference type="NCBI Taxonomy" id="568076"/>
    <lineage>
        <taxon>Eukaryota</taxon>
        <taxon>Fungi</taxon>
        <taxon>Dikarya</taxon>
        <taxon>Ascomycota</taxon>
        <taxon>Pezizomycotina</taxon>
        <taxon>Sordariomycetes</taxon>
        <taxon>Hypocreomycetidae</taxon>
        <taxon>Hypocreales</taxon>
        <taxon>Clavicipitaceae</taxon>
        <taxon>Metarhizium</taxon>
    </lineage>
</organism>
<dbReference type="EMBL" id="JELW01000001">
    <property type="protein sequence ID" value="EXV06771.1"/>
    <property type="molecule type" value="Genomic_DNA"/>
</dbReference>
<sequence>MCTESYFTLKCEHVAVSLDVCARVPRGGPTQCTDYKVERPAYPFPSDTKLPACPKSPRCPFELRDGVWNCCWCGKTRNTTGRCGCRMVSSHEEYFCEHVCCERCGKGSYAL</sequence>
<name>A0A0A1VA64_9HYPO</name>
<proteinExistence type="predicted"/>
<dbReference type="Proteomes" id="UP000030151">
    <property type="component" value="Unassembled WGS sequence"/>
</dbReference>
<accession>A0A0A1VA64</accession>
<gene>
    <name evidence="1" type="ORF">X797_001493</name>
</gene>
<dbReference type="HOGENOM" id="CLU_130533_0_0_1"/>
<protein>
    <submittedName>
        <fullName evidence="1">Uncharacterized protein</fullName>
    </submittedName>
</protein>